<name>K0T9R8_THAOC</name>
<dbReference type="AlphaFoldDB" id="K0T9R8"/>
<evidence type="ECO:0000313" key="3">
    <source>
        <dbReference type="Proteomes" id="UP000266841"/>
    </source>
</evidence>
<feature type="region of interest" description="Disordered" evidence="1">
    <location>
        <begin position="160"/>
        <end position="186"/>
    </location>
</feature>
<keyword evidence="3" id="KW-1185">Reference proteome</keyword>
<feature type="compositionally biased region" description="Acidic residues" evidence="1">
    <location>
        <begin position="645"/>
        <end position="661"/>
    </location>
</feature>
<evidence type="ECO:0000313" key="2">
    <source>
        <dbReference type="EMBL" id="EJK73839.1"/>
    </source>
</evidence>
<feature type="compositionally biased region" description="Polar residues" evidence="1">
    <location>
        <begin position="676"/>
        <end position="690"/>
    </location>
</feature>
<evidence type="ECO:0000256" key="1">
    <source>
        <dbReference type="SAM" id="MobiDB-lite"/>
    </source>
</evidence>
<comment type="caution">
    <text evidence="2">The sequence shown here is derived from an EMBL/GenBank/DDBJ whole genome shotgun (WGS) entry which is preliminary data.</text>
</comment>
<feature type="region of interest" description="Disordered" evidence="1">
    <location>
        <begin position="636"/>
        <end position="714"/>
    </location>
</feature>
<proteinExistence type="predicted"/>
<protein>
    <submittedName>
        <fullName evidence="2">Uncharacterized protein</fullName>
    </submittedName>
</protein>
<dbReference type="EMBL" id="AGNL01004167">
    <property type="protein sequence ID" value="EJK73839.1"/>
    <property type="molecule type" value="Genomic_DNA"/>
</dbReference>
<reference evidence="2 3" key="1">
    <citation type="journal article" date="2012" name="Genome Biol.">
        <title>Genome and low-iron response of an oceanic diatom adapted to chronic iron limitation.</title>
        <authorList>
            <person name="Lommer M."/>
            <person name="Specht M."/>
            <person name="Roy A.S."/>
            <person name="Kraemer L."/>
            <person name="Andreson R."/>
            <person name="Gutowska M.A."/>
            <person name="Wolf J."/>
            <person name="Bergner S.V."/>
            <person name="Schilhabel M.B."/>
            <person name="Klostermeier U.C."/>
            <person name="Beiko R.G."/>
            <person name="Rosenstiel P."/>
            <person name="Hippler M."/>
            <person name="Laroche J."/>
        </authorList>
    </citation>
    <scope>NUCLEOTIDE SEQUENCE [LARGE SCALE GENOMIC DNA]</scope>
    <source>
        <strain evidence="2 3">CCMP1005</strain>
    </source>
</reference>
<accession>K0T9R8</accession>
<gene>
    <name evidence="2" type="ORF">THAOC_04518</name>
</gene>
<sequence>MLLVGGDDVANYLYDAGLNLFDRQRSFPHAFELRSQVVAASPEAATDTTCPDGLTVAPEMRSRDFTKVVTARATCDPLKPRPTAPPSPSAYLRSPSMLNPMVRLPKWKMANSDGVELETDESLLYDFLCTKNKPKQTAVGYDNSWIGDGGVCGLAGGEDRAEELQRRGDRRRGARPPPRADDEMEDDLQSRLAARMLTTHGAGGNSVGTVGGARPYSRGCSSGPAPPSAIHPTLEECRGGAATATSLNNNAFPICAAVCQGSQAMQLMPSLMAVDSANFLEALEDEDYDKPNTSGRNVSFKTHDEVRQFDEQLDQLKLVDETFFEVAHFLLDVVGTSTDITQFLQNTGSAADNDLEIVPSGAQQPGSGVLAKLFGCSVGDISGTNIAAEQTTNRGPRVNKVDGHPLTRRKHFLSKKLVKDFSLALEFRMNTIGSIDNEEIVSRTREVARRVDAYGLPFMTRAEIGGEGSPKNSDETEPSLFTQFPDPKKVVFMPGDKKTFPVLPTDDDDDDDDCGNDENDQFFGQQQFDGECQKRLTQIKTEISKVQTMLDTTHNDSVREACRERLVKLSAERRLFQIIQEREKIQYMLKTSKVDKIRCACKARLNQLLIEMEALEIDQDERDDAEVGDDYSTARVVDHGIGNDENNDDNAEDDEKNDENNDGNGGDWYERAVKYVNSSKRSSEYGNGSISGARRDEPDFSGAPNLDCSSGRSTQLVENRKPRMVIDDRTRVLSPMGRNELARPMPRSRQPAAARAVNSKTSWLEFR</sequence>
<dbReference type="Proteomes" id="UP000266841">
    <property type="component" value="Unassembled WGS sequence"/>
</dbReference>
<feature type="compositionally biased region" description="Polar residues" evidence="1">
    <location>
        <begin position="758"/>
        <end position="767"/>
    </location>
</feature>
<feature type="region of interest" description="Disordered" evidence="1">
    <location>
        <begin position="736"/>
        <end position="767"/>
    </location>
</feature>
<feature type="region of interest" description="Disordered" evidence="1">
    <location>
        <begin position="462"/>
        <end position="487"/>
    </location>
</feature>
<organism evidence="2 3">
    <name type="scientific">Thalassiosira oceanica</name>
    <name type="common">Marine diatom</name>
    <dbReference type="NCBI Taxonomy" id="159749"/>
    <lineage>
        <taxon>Eukaryota</taxon>
        <taxon>Sar</taxon>
        <taxon>Stramenopiles</taxon>
        <taxon>Ochrophyta</taxon>
        <taxon>Bacillariophyta</taxon>
        <taxon>Coscinodiscophyceae</taxon>
        <taxon>Thalassiosirophycidae</taxon>
        <taxon>Thalassiosirales</taxon>
        <taxon>Thalassiosiraceae</taxon>
        <taxon>Thalassiosira</taxon>
    </lineage>
</organism>